<keyword evidence="2" id="KW-0808">Transferase</keyword>
<dbReference type="SMART" id="SM00967">
    <property type="entry name" value="SpoU_sub_bind"/>
    <property type="match status" value="1"/>
</dbReference>
<dbReference type="EMBL" id="FXUB01000006">
    <property type="protein sequence ID" value="SMP19101.1"/>
    <property type="molecule type" value="Genomic_DNA"/>
</dbReference>
<dbReference type="InterPro" id="IPR029026">
    <property type="entry name" value="tRNA_m1G_MTases_N"/>
</dbReference>
<dbReference type="Gene3D" id="3.30.1330.30">
    <property type="match status" value="1"/>
</dbReference>
<dbReference type="InterPro" id="IPR013123">
    <property type="entry name" value="SpoU_subst-bd"/>
</dbReference>
<dbReference type="Gene3D" id="3.40.1280.10">
    <property type="match status" value="1"/>
</dbReference>
<dbReference type="InterPro" id="IPR029028">
    <property type="entry name" value="Alpha/beta_knot_MTases"/>
</dbReference>
<organism evidence="4 5">
    <name type="scientific">Desulfurobacterium pacificum</name>
    <dbReference type="NCBI Taxonomy" id="240166"/>
    <lineage>
        <taxon>Bacteria</taxon>
        <taxon>Pseudomonadati</taxon>
        <taxon>Aquificota</taxon>
        <taxon>Aquificia</taxon>
        <taxon>Desulfurobacteriales</taxon>
        <taxon>Desulfurobacteriaceae</taxon>
        <taxon>Desulfurobacterium</taxon>
    </lineage>
</organism>
<gene>
    <name evidence="4" type="ORF">SAMN06265339_1674</name>
</gene>
<dbReference type="Pfam" id="PF00588">
    <property type="entry name" value="SpoU_methylase"/>
    <property type="match status" value="1"/>
</dbReference>
<dbReference type="Pfam" id="PF08032">
    <property type="entry name" value="SpoU_sub_bind"/>
    <property type="match status" value="1"/>
</dbReference>
<dbReference type="RefSeq" id="WP_283401110.1">
    <property type="nucleotide sequence ID" value="NZ_FXUB01000006.1"/>
</dbReference>
<comment type="caution">
    <text evidence="4">The sequence shown here is derived from an EMBL/GenBank/DDBJ whole genome shotgun (WGS) entry which is preliminary data.</text>
</comment>
<protein>
    <submittedName>
        <fullName evidence="4">23S rRNA (Guanosine2251-2'-O)-methyltransferase</fullName>
    </submittedName>
</protein>
<feature type="domain" description="RNA 2-O ribose methyltransferase substrate binding" evidence="3">
    <location>
        <begin position="2"/>
        <end position="75"/>
    </location>
</feature>
<evidence type="ECO:0000313" key="4">
    <source>
        <dbReference type="EMBL" id="SMP19101.1"/>
    </source>
</evidence>
<dbReference type="InterPro" id="IPR029064">
    <property type="entry name" value="Ribosomal_eL30-like_sf"/>
</dbReference>
<reference evidence="4 5" key="1">
    <citation type="submission" date="2017-05" db="EMBL/GenBank/DDBJ databases">
        <authorList>
            <person name="Varghese N."/>
            <person name="Submissions S."/>
        </authorList>
    </citation>
    <scope>NUCLEOTIDE SEQUENCE [LARGE SCALE GENOMIC DNA]</scope>
    <source>
        <strain evidence="4 5">DSM 15522</strain>
    </source>
</reference>
<evidence type="ECO:0000313" key="5">
    <source>
        <dbReference type="Proteomes" id="UP001157911"/>
    </source>
</evidence>
<proteinExistence type="predicted"/>
<dbReference type="NCBIfam" id="TIGR00186">
    <property type="entry name" value="rRNA_methyl_3"/>
    <property type="match status" value="1"/>
</dbReference>
<evidence type="ECO:0000256" key="2">
    <source>
        <dbReference type="ARBA" id="ARBA00022679"/>
    </source>
</evidence>
<dbReference type="PANTHER" id="PTHR46429:SF1">
    <property type="entry name" value="23S RRNA (GUANOSINE-2'-O-)-METHYLTRANSFERASE RLMB"/>
    <property type="match status" value="1"/>
</dbReference>
<evidence type="ECO:0000256" key="1">
    <source>
        <dbReference type="ARBA" id="ARBA00022603"/>
    </source>
</evidence>
<evidence type="ECO:0000259" key="3">
    <source>
        <dbReference type="SMART" id="SM00967"/>
    </source>
</evidence>
<name>A0ABY1NW71_9BACT</name>
<dbReference type="SUPFAM" id="SSF75217">
    <property type="entry name" value="alpha/beta knot"/>
    <property type="match status" value="1"/>
</dbReference>
<keyword evidence="1" id="KW-0489">Methyltransferase</keyword>
<dbReference type="Proteomes" id="UP001157911">
    <property type="component" value="Unassembled WGS sequence"/>
</dbReference>
<dbReference type="SUPFAM" id="SSF55315">
    <property type="entry name" value="L30e-like"/>
    <property type="match status" value="1"/>
</dbReference>
<dbReference type="PANTHER" id="PTHR46429">
    <property type="entry name" value="23S RRNA (GUANOSINE-2'-O-)-METHYLTRANSFERASE RLMB"/>
    <property type="match status" value="1"/>
</dbReference>
<dbReference type="InterPro" id="IPR004441">
    <property type="entry name" value="rRNA_MeTrfase_TrmH"/>
</dbReference>
<dbReference type="InterPro" id="IPR001537">
    <property type="entry name" value="SpoU_MeTrfase"/>
</dbReference>
<accession>A0ABY1NW71</accession>
<sequence>MVLWGKNALEEALKSNKRIEKVYLQFGKYFPPEFIETLKKQKIKIQWAKKEELKKKAGTSKHQGIVILLSPVEICKPEALINKTIQKKSFFVILDRVTEPQNLGAIARTTEFFGGTGILLPEKESAPINETAIKASSGALLHLTISRYSNLVEAVKIFKDKGGTIVSLETGGENISKAKVYPPFALIVGSEGKGISEELLKISNKIVSIPGKGKTPSLNVSVATGIAVWELLRKTESL</sequence>
<dbReference type="CDD" id="cd18103">
    <property type="entry name" value="SpoU-like_RlmB"/>
    <property type="match status" value="1"/>
</dbReference>
<keyword evidence="5" id="KW-1185">Reference proteome</keyword>